<dbReference type="EMBL" id="LNXT01000039">
    <property type="protein sequence ID" value="KTC69519.1"/>
    <property type="molecule type" value="Genomic_DNA"/>
</dbReference>
<dbReference type="OrthoDB" id="46697at2"/>
<evidence type="ECO:0000259" key="1">
    <source>
        <dbReference type="Pfam" id="PF01592"/>
    </source>
</evidence>
<accession>A0A378IC08</accession>
<dbReference type="GO" id="GO:0051536">
    <property type="term" value="F:iron-sulfur cluster binding"/>
    <property type="evidence" value="ECO:0007669"/>
    <property type="project" value="InterPro"/>
</dbReference>
<feature type="domain" description="NIF system FeS cluster assembly NifU N-terminal" evidence="1">
    <location>
        <begin position="4"/>
        <end position="109"/>
    </location>
</feature>
<keyword evidence="4" id="KW-1185">Reference proteome</keyword>
<dbReference type="Proteomes" id="UP000255066">
    <property type="component" value="Unassembled WGS sequence"/>
</dbReference>
<dbReference type="SUPFAM" id="SSF82649">
    <property type="entry name" value="SufE/NifU"/>
    <property type="match status" value="1"/>
</dbReference>
<evidence type="ECO:0000313" key="4">
    <source>
        <dbReference type="Proteomes" id="UP000054735"/>
    </source>
</evidence>
<organism evidence="3 5">
    <name type="scientific">Legionella birminghamensis</name>
    <dbReference type="NCBI Taxonomy" id="28083"/>
    <lineage>
        <taxon>Bacteria</taxon>
        <taxon>Pseudomonadati</taxon>
        <taxon>Pseudomonadota</taxon>
        <taxon>Gammaproteobacteria</taxon>
        <taxon>Legionellales</taxon>
        <taxon>Legionellaceae</taxon>
        <taxon>Legionella</taxon>
    </lineage>
</organism>
<dbReference type="Pfam" id="PF01592">
    <property type="entry name" value="NifU_N"/>
    <property type="match status" value="1"/>
</dbReference>
<name>A0A378IC08_9GAMM</name>
<dbReference type="Proteomes" id="UP000054735">
    <property type="component" value="Unassembled WGS sequence"/>
</dbReference>
<reference evidence="2 4" key="1">
    <citation type="submission" date="2015-11" db="EMBL/GenBank/DDBJ databases">
        <title>Genomic analysis of 38 Legionella species identifies large and diverse effector repertoires.</title>
        <authorList>
            <person name="Burstein D."/>
            <person name="Amaro F."/>
            <person name="Zusman T."/>
            <person name="Lifshitz Z."/>
            <person name="Cohen O."/>
            <person name="Gilbert J.A."/>
            <person name="Pupko T."/>
            <person name="Shuman H.A."/>
            <person name="Segal G."/>
        </authorList>
    </citation>
    <scope>NUCLEOTIDE SEQUENCE [LARGE SCALE GENOMIC DNA]</scope>
    <source>
        <strain evidence="2 4">CDC#1407-AL-14</strain>
    </source>
</reference>
<evidence type="ECO:0000313" key="5">
    <source>
        <dbReference type="Proteomes" id="UP000255066"/>
    </source>
</evidence>
<evidence type="ECO:0000313" key="2">
    <source>
        <dbReference type="EMBL" id="KTC69519.1"/>
    </source>
</evidence>
<sequence>MIIYNELVERCFFQPQHAGILDCNEAYTVHARAGYPGRQGYFDVYLQCDNAGLVKKARFRAFGNPYLIAGLELLCGQLENSYLNEHPCFNHRELADRLELPKKQQQLVFLIETGYLNVIVQMKEKLGVEK</sequence>
<dbReference type="GO" id="GO:0005506">
    <property type="term" value="F:iron ion binding"/>
    <property type="evidence" value="ECO:0007669"/>
    <property type="project" value="InterPro"/>
</dbReference>
<dbReference type="EMBL" id="UGNW01000001">
    <property type="protein sequence ID" value="STX32312.1"/>
    <property type="molecule type" value="Genomic_DNA"/>
</dbReference>
<dbReference type="Gene3D" id="3.90.1010.10">
    <property type="match status" value="1"/>
</dbReference>
<dbReference type="AlphaFoldDB" id="A0A378IC08"/>
<dbReference type="STRING" id="28083.Lbir_1998"/>
<evidence type="ECO:0000313" key="3">
    <source>
        <dbReference type="EMBL" id="STX32312.1"/>
    </source>
</evidence>
<protein>
    <submittedName>
        <fullName evidence="3">Iron-sulfer cluster proteins NifU</fullName>
    </submittedName>
    <submittedName>
        <fullName evidence="2">Iron-sulpher cluster proteins NifU</fullName>
    </submittedName>
</protein>
<dbReference type="InterPro" id="IPR002871">
    <property type="entry name" value="NIF_FeS_clus_asmbl_NifU_N"/>
</dbReference>
<dbReference type="GO" id="GO:0016226">
    <property type="term" value="P:iron-sulfur cluster assembly"/>
    <property type="evidence" value="ECO:0007669"/>
    <property type="project" value="InterPro"/>
</dbReference>
<gene>
    <name evidence="3" type="primary">nifU_1</name>
    <name evidence="2" type="ORF">Lbir_1998</name>
    <name evidence="3" type="ORF">NCTC12437_02097</name>
</gene>
<dbReference type="RefSeq" id="WP_058524017.1">
    <property type="nucleotide sequence ID" value="NZ_CAAAHV010000062.1"/>
</dbReference>
<proteinExistence type="predicted"/>
<reference evidence="3 5" key="2">
    <citation type="submission" date="2018-06" db="EMBL/GenBank/DDBJ databases">
        <authorList>
            <consortium name="Pathogen Informatics"/>
            <person name="Doyle S."/>
        </authorList>
    </citation>
    <scope>NUCLEOTIDE SEQUENCE [LARGE SCALE GENOMIC DNA]</scope>
    <source>
        <strain evidence="3 5">NCTC12437</strain>
    </source>
</reference>